<organism evidence="5 6">
    <name type="scientific">Huberarchaeum crystalense</name>
    <dbReference type="NCBI Taxonomy" id="2014257"/>
    <lineage>
        <taxon>Archaea</taxon>
        <taxon>Candidatus Huberarchaeota</taxon>
        <taxon>Candidatus Huberarchaeia</taxon>
        <taxon>Candidatus Huberarchaeales</taxon>
        <taxon>Candidatus Huberarchaeaceae</taxon>
        <taxon>Candidatus Huberarchaeum</taxon>
    </lineage>
</organism>
<keyword evidence="3" id="KW-0238">DNA-binding</keyword>
<name>A0A2H9P9T8_HUBC1</name>
<sequence>HLVAKEKIAESGDYNLSGDRYIEAVNFVNQKYPIVELKDVCVVDWGNTELTKKSYIENGEYLGVSAAGCDGRMKHFEHEVGTVVLSAIGANCGRVFYPNEKFTAIKNTITFTPDRKKLYLKFLFYILKDNTFPKRGGGQPFMTKGDVKKYKIPLPPIEVQKEIVEQVEVKQKAISAAKAVIDNLERERRYFGQAIRKIKDVEWVELGKLFEKVNEQINPQSKTGSTIYIGLENIESNSGNLVGNINAEMKAIKSTKNVFKKDDILYGKLRPNLNKVWLADKDGICSTDILVLRGGKKIIPAFYLPVLLSSDFNLEVLKGLKGAQLPRVSFDYLKHLKIPLLSLEVQKQLVAEMEEQEKIIEANKKLVGIMEQKITEVLSEV</sequence>
<dbReference type="CDD" id="cd16961">
    <property type="entry name" value="RMtype1_S_TRD-CR_like"/>
    <property type="match status" value="1"/>
</dbReference>
<evidence type="ECO:0000313" key="5">
    <source>
        <dbReference type="EMBL" id="PIY99714.1"/>
    </source>
</evidence>
<feature type="non-terminal residue" evidence="5">
    <location>
        <position position="1"/>
    </location>
</feature>
<evidence type="ECO:0000256" key="2">
    <source>
        <dbReference type="ARBA" id="ARBA00022747"/>
    </source>
</evidence>
<dbReference type="GO" id="GO:0003677">
    <property type="term" value="F:DNA binding"/>
    <property type="evidence" value="ECO:0007669"/>
    <property type="project" value="UniProtKB-KW"/>
</dbReference>
<comment type="caution">
    <text evidence="5">The sequence shown here is derived from an EMBL/GenBank/DDBJ whole genome shotgun (WGS) entry which is preliminary data.</text>
</comment>
<dbReference type="Proteomes" id="UP000228874">
    <property type="component" value="Unassembled WGS sequence"/>
</dbReference>
<evidence type="ECO:0000259" key="4">
    <source>
        <dbReference type="Pfam" id="PF01420"/>
    </source>
</evidence>
<comment type="similarity">
    <text evidence="1">Belongs to the type-I restriction system S methylase family.</text>
</comment>
<dbReference type="AlphaFoldDB" id="A0A2H9P9T8"/>
<dbReference type="EMBL" id="PFMG01000052">
    <property type="protein sequence ID" value="PIY99714.1"/>
    <property type="molecule type" value="Genomic_DNA"/>
</dbReference>
<protein>
    <recommendedName>
        <fullName evidence="4">Type I restriction modification DNA specificity domain-containing protein</fullName>
    </recommendedName>
</protein>
<gene>
    <name evidence="5" type="ORF">COY63_02115</name>
</gene>
<dbReference type="InterPro" id="IPR044946">
    <property type="entry name" value="Restrct_endonuc_typeI_TRD_sf"/>
</dbReference>
<proteinExistence type="inferred from homology"/>
<dbReference type="PANTHER" id="PTHR43140">
    <property type="entry name" value="TYPE-1 RESTRICTION ENZYME ECOKI SPECIFICITY PROTEIN"/>
    <property type="match status" value="1"/>
</dbReference>
<feature type="domain" description="Type I restriction modification DNA specificity" evidence="4">
    <location>
        <begin position="199"/>
        <end position="365"/>
    </location>
</feature>
<dbReference type="Gene3D" id="3.90.220.20">
    <property type="entry name" value="DNA methylase specificity domains"/>
    <property type="match status" value="2"/>
</dbReference>
<dbReference type="Pfam" id="PF01420">
    <property type="entry name" value="Methylase_S"/>
    <property type="match status" value="2"/>
</dbReference>
<feature type="domain" description="Type I restriction modification DNA specificity" evidence="4">
    <location>
        <begin position="32"/>
        <end position="175"/>
    </location>
</feature>
<evidence type="ECO:0000313" key="6">
    <source>
        <dbReference type="Proteomes" id="UP000228874"/>
    </source>
</evidence>
<keyword evidence="2" id="KW-0680">Restriction system</keyword>
<dbReference type="GO" id="GO:0009307">
    <property type="term" value="P:DNA restriction-modification system"/>
    <property type="evidence" value="ECO:0007669"/>
    <property type="project" value="UniProtKB-KW"/>
</dbReference>
<accession>A0A2H9P9T8</accession>
<reference evidence="6" key="1">
    <citation type="submission" date="2017-09" db="EMBL/GenBank/DDBJ databases">
        <title>Depth-based differentiation of microbial function through sediment-hosted aquifers and enrichment of novel symbionts in the deep terrestrial subsurface.</title>
        <authorList>
            <person name="Probst A.J."/>
            <person name="Ladd B."/>
            <person name="Jarett J.K."/>
            <person name="Geller-Mcgrath D.E."/>
            <person name="Sieber C.M.K."/>
            <person name="Emerson J.B."/>
            <person name="Anantharaman K."/>
            <person name="Thomas B.C."/>
            <person name="Malmstrom R."/>
            <person name="Stieglmeier M."/>
            <person name="Klingl A."/>
            <person name="Woyke T."/>
            <person name="Ryan C.M."/>
            <person name="Banfield J.F."/>
        </authorList>
    </citation>
    <scope>NUCLEOTIDE SEQUENCE [LARGE SCALE GENOMIC DNA]</scope>
</reference>
<dbReference type="InterPro" id="IPR051212">
    <property type="entry name" value="Type-I_RE_S_subunit"/>
</dbReference>
<dbReference type="InterPro" id="IPR000055">
    <property type="entry name" value="Restrct_endonuc_typeI_TRD"/>
</dbReference>
<evidence type="ECO:0000256" key="3">
    <source>
        <dbReference type="ARBA" id="ARBA00023125"/>
    </source>
</evidence>
<evidence type="ECO:0000256" key="1">
    <source>
        <dbReference type="ARBA" id="ARBA00010923"/>
    </source>
</evidence>
<dbReference type="PANTHER" id="PTHR43140:SF1">
    <property type="entry name" value="TYPE I RESTRICTION ENZYME ECOKI SPECIFICITY SUBUNIT"/>
    <property type="match status" value="1"/>
</dbReference>
<dbReference type="SUPFAM" id="SSF116734">
    <property type="entry name" value="DNA methylase specificity domain"/>
    <property type="match status" value="2"/>
</dbReference>